<comment type="caution">
    <text evidence="3">The sequence shown here is derived from an EMBL/GenBank/DDBJ whole genome shotgun (WGS) entry which is preliminary data.</text>
</comment>
<dbReference type="GO" id="GO:0006310">
    <property type="term" value="P:DNA recombination"/>
    <property type="evidence" value="ECO:0007669"/>
    <property type="project" value="UniProtKB-KW"/>
</dbReference>
<dbReference type="GO" id="GO:0003677">
    <property type="term" value="F:DNA binding"/>
    <property type="evidence" value="ECO:0007669"/>
    <property type="project" value="InterPro"/>
</dbReference>
<dbReference type="PANTHER" id="PTHR30349">
    <property type="entry name" value="PHAGE INTEGRASE-RELATED"/>
    <property type="match status" value="1"/>
</dbReference>
<keyword evidence="4" id="KW-1185">Reference proteome</keyword>
<protein>
    <submittedName>
        <fullName evidence="3">Tyrosine recombinase XerC protein</fullName>
    </submittedName>
</protein>
<dbReference type="InterPro" id="IPR050090">
    <property type="entry name" value="Tyrosine_recombinase_XerCD"/>
</dbReference>
<evidence type="ECO:0000313" key="4">
    <source>
        <dbReference type="Proteomes" id="UP000029387"/>
    </source>
</evidence>
<dbReference type="GO" id="GO:0015074">
    <property type="term" value="P:DNA integration"/>
    <property type="evidence" value="ECO:0007669"/>
    <property type="project" value="InterPro"/>
</dbReference>
<evidence type="ECO:0000256" key="1">
    <source>
        <dbReference type="ARBA" id="ARBA00023172"/>
    </source>
</evidence>
<dbReference type="Proteomes" id="UP000029387">
    <property type="component" value="Unassembled WGS sequence"/>
</dbReference>
<name>A0A087S2T1_9ARCH</name>
<sequence length="348" mass="40849">MPLKSKSKSKDWDVHDYEHRIQLVHQKARAELSKRNYQLFSDYDKSMVRIPLAKATRSKHLTTILTETKMINKEWKDVLRADIDELVYKIMETYADEKGQESNTSYDMKKILRIFYRWYKTGNRNKNPNEPEPYEVQGIVLSKVKDKIVREDLLTDVDLEKLLVACAENQRDRAFIDVHTEAGTRPGETLSLRIKDVKIDEHGAIINVIGKTNARPVRLIRSVPNLLAYLQNHFDKNNPDAPLWYMIDPDDFGRPMTYYATRAMLLRRAKKADLPKKVYLNLFRHSEATRMANFMTEAQLRKRHGWTPTSKMPARYVHLVNSDVENAIFEQYGIKKKQSKKPHVSWKD</sequence>
<dbReference type="InterPro" id="IPR002104">
    <property type="entry name" value="Integrase_catalytic"/>
</dbReference>
<proteinExistence type="predicted"/>
<dbReference type="PATRIC" id="fig|1502295.3.peg.334"/>
<dbReference type="AlphaFoldDB" id="A0A087S2T1"/>
<organism evidence="3 4">
    <name type="scientific">Marine Group I thaumarchaeote SCGC AAA799-P11</name>
    <dbReference type="NCBI Taxonomy" id="1502295"/>
    <lineage>
        <taxon>Archaea</taxon>
        <taxon>Nitrososphaerota</taxon>
        <taxon>Marine Group I</taxon>
    </lineage>
</organism>
<dbReference type="Gene3D" id="1.10.443.10">
    <property type="entry name" value="Intergrase catalytic core"/>
    <property type="match status" value="1"/>
</dbReference>
<evidence type="ECO:0000259" key="2">
    <source>
        <dbReference type="PROSITE" id="PS51898"/>
    </source>
</evidence>
<dbReference type="CDD" id="cd00397">
    <property type="entry name" value="DNA_BRE_C"/>
    <property type="match status" value="1"/>
</dbReference>
<feature type="domain" description="Tyr recombinase" evidence="2">
    <location>
        <begin position="148"/>
        <end position="329"/>
    </location>
</feature>
<dbReference type="Pfam" id="PF00589">
    <property type="entry name" value="Phage_integrase"/>
    <property type="match status" value="1"/>
</dbReference>
<dbReference type="SUPFAM" id="SSF56349">
    <property type="entry name" value="DNA breaking-rejoining enzymes"/>
    <property type="match status" value="1"/>
</dbReference>
<dbReference type="EMBL" id="JOSZ01000003">
    <property type="protein sequence ID" value="KFM20035.1"/>
    <property type="molecule type" value="Genomic_DNA"/>
</dbReference>
<dbReference type="InterPro" id="IPR013762">
    <property type="entry name" value="Integrase-like_cat_sf"/>
</dbReference>
<reference evidence="3 4" key="1">
    <citation type="submission" date="2014-06" db="EMBL/GenBank/DDBJ databases">
        <authorList>
            <person name="Ngugi D.K."/>
            <person name="Blom J."/>
            <person name="Alam I."/>
            <person name="Rashid M."/>
            <person name="Baalawi W."/>
            <person name="Zhang G."/>
            <person name="Hikmawan T."/>
            <person name="Guan Y."/>
            <person name="Antunes A."/>
            <person name="Siam R."/>
            <person name="El-Dorry H."/>
            <person name="Bajic V."/>
            <person name="Stingl U."/>
        </authorList>
    </citation>
    <scope>NUCLEOTIDE SEQUENCE [LARGE SCALE GENOMIC DNA]</scope>
    <source>
        <strain evidence="3">SCGC AAA799-P11</strain>
    </source>
</reference>
<dbReference type="PROSITE" id="PS51898">
    <property type="entry name" value="TYR_RECOMBINASE"/>
    <property type="match status" value="1"/>
</dbReference>
<accession>A0A087S2T1</accession>
<gene>
    <name evidence="3" type="ORF">AAA799P11_00340</name>
</gene>
<evidence type="ECO:0000313" key="3">
    <source>
        <dbReference type="EMBL" id="KFM20035.1"/>
    </source>
</evidence>
<keyword evidence="1" id="KW-0233">DNA recombination</keyword>
<dbReference type="PANTHER" id="PTHR30349:SF87">
    <property type="entry name" value="TRANSPOSASE A"/>
    <property type="match status" value="1"/>
</dbReference>
<dbReference type="InterPro" id="IPR011010">
    <property type="entry name" value="DNA_brk_join_enz"/>
</dbReference>